<organism evidence="1 2">
    <name type="scientific">Oryza meyeriana var. granulata</name>
    <dbReference type="NCBI Taxonomy" id="110450"/>
    <lineage>
        <taxon>Eukaryota</taxon>
        <taxon>Viridiplantae</taxon>
        <taxon>Streptophyta</taxon>
        <taxon>Embryophyta</taxon>
        <taxon>Tracheophyta</taxon>
        <taxon>Spermatophyta</taxon>
        <taxon>Magnoliopsida</taxon>
        <taxon>Liliopsida</taxon>
        <taxon>Poales</taxon>
        <taxon>Poaceae</taxon>
        <taxon>BOP clade</taxon>
        <taxon>Oryzoideae</taxon>
        <taxon>Oryzeae</taxon>
        <taxon>Oryzinae</taxon>
        <taxon>Oryza</taxon>
        <taxon>Oryza meyeriana</taxon>
    </lineage>
</organism>
<dbReference type="InterPro" id="IPR036397">
    <property type="entry name" value="RNaseH_sf"/>
</dbReference>
<reference evidence="1 2" key="1">
    <citation type="submission" date="2019-11" db="EMBL/GenBank/DDBJ databases">
        <title>Whole genome sequence of Oryza granulata.</title>
        <authorList>
            <person name="Li W."/>
        </authorList>
    </citation>
    <scope>NUCLEOTIDE SEQUENCE [LARGE SCALE GENOMIC DNA]</scope>
    <source>
        <strain evidence="2">cv. Menghai</strain>
        <tissue evidence="1">Leaf</tissue>
    </source>
</reference>
<accession>A0A6G1FE92</accession>
<keyword evidence="2" id="KW-1185">Reference proteome</keyword>
<gene>
    <name evidence="1" type="ORF">E2562_030445</name>
</gene>
<evidence type="ECO:0000313" key="2">
    <source>
        <dbReference type="Proteomes" id="UP000479710"/>
    </source>
</evidence>
<evidence type="ECO:0000313" key="1">
    <source>
        <dbReference type="EMBL" id="KAF0935164.1"/>
    </source>
</evidence>
<dbReference type="Proteomes" id="UP000479710">
    <property type="component" value="Unassembled WGS sequence"/>
</dbReference>
<dbReference type="Gene3D" id="3.30.420.10">
    <property type="entry name" value="Ribonuclease H-like superfamily/Ribonuclease H"/>
    <property type="match status" value="1"/>
</dbReference>
<dbReference type="OrthoDB" id="101614at2759"/>
<dbReference type="GO" id="GO:0003676">
    <property type="term" value="F:nucleic acid binding"/>
    <property type="evidence" value="ECO:0007669"/>
    <property type="project" value="InterPro"/>
</dbReference>
<dbReference type="EMBL" id="SPHZ02000001">
    <property type="protein sequence ID" value="KAF0935164.1"/>
    <property type="molecule type" value="Genomic_DNA"/>
</dbReference>
<dbReference type="AlphaFoldDB" id="A0A6G1FE92"/>
<proteinExistence type="predicted"/>
<sequence length="133" mass="14117">MGAPCIIIRTDSQVVAGQINKSFQARYPELAKYLMAYRKAESHFKGISVLNIPCSKIADVDALAKAAANNNPHPAHILYEVLHESAAQDNTIPGAVLAPVTAIATASDRRGPIIDILAGHSEDAPDIVAAQLH</sequence>
<name>A0A6G1FE92_9ORYZ</name>
<comment type="caution">
    <text evidence="1">The sequence shown here is derived from an EMBL/GenBank/DDBJ whole genome shotgun (WGS) entry which is preliminary data.</text>
</comment>
<protein>
    <recommendedName>
        <fullName evidence="3">RNase H type-1 domain-containing protein</fullName>
    </recommendedName>
</protein>
<evidence type="ECO:0008006" key="3">
    <source>
        <dbReference type="Google" id="ProtNLM"/>
    </source>
</evidence>